<feature type="transmembrane region" description="Helical" evidence="9">
    <location>
        <begin position="945"/>
        <end position="965"/>
    </location>
</feature>
<feature type="compositionally biased region" description="Low complexity" evidence="8">
    <location>
        <begin position="818"/>
        <end position="841"/>
    </location>
</feature>
<dbReference type="KEGG" id="adin:H7849_06385"/>
<evidence type="ECO:0000313" key="10">
    <source>
        <dbReference type="EMBL" id="QNI33568.1"/>
    </source>
</evidence>
<evidence type="ECO:0000256" key="2">
    <source>
        <dbReference type="ARBA" id="ARBA00022448"/>
    </source>
</evidence>
<feature type="transmembrane region" description="Helical" evidence="9">
    <location>
        <begin position="971"/>
        <end position="996"/>
    </location>
</feature>
<dbReference type="Gene3D" id="3.30.70.1430">
    <property type="entry name" value="Multidrug efflux transporter AcrB pore domain"/>
    <property type="match status" value="2"/>
</dbReference>
<dbReference type="AlphaFoldDB" id="A0A7G8BLZ8"/>
<dbReference type="Proteomes" id="UP000515312">
    <property type="component" value="Chromosome"/>
</dbReference>
<dbReference type="Gene3D" id="1.20.1640.10">
    <property type="entry name" value="Multidrug efflux transporter AcrB transmembrane domain"/>
    <property type="match status" value="3"/>
</dbReference>
<keyword evidence="11" id="KW-1185">Reference proteome</keyword>
<keyword evidence="4" id="KW-0997">Cell inner membrane</keyword>
<dbReference type="Gene3D" id="3.30.70.1320">
    <property type="entry name" value="Multidrug efflux transporter AcrB pore domain like"/>
    <property type="match status" value="1"/>
</dbReference>
<feature type="transmembrane region" description="Helical" evidence="9">
    <location>
        <begin position="1016"/>
        <end position="1037"/>
    </location>
</feature>
<dbReference type="SUPFAM" id="SSF82866">
    <property type="entry name" value="Multidrug efflux transporter AcrB transmembrane domain"/>
    <property type="match status" value="2"/>
</dbReference>
<dbReference type="PANTHER" id="PTHR32063:SF21">
    <property type="entry name" value="MULTIDRUG RESISTANCE PROTEIN MDTB"/>
    <property type="match status" value="1"/>
</dbReference>
<protein>
    <submittedName>
        <fullName evidence="10">Efflux RND transporter permease subunit</fullName>
    </submittedName>
</protein>
<dbReference type="FunFam" id="3.30.70.1430:FF:000001">
    <property type="entry name" value="Efflux pump membrane transporter"/>
    <property type="match status" value="1"/>
</dbReference>
<feature type="transmembrane region" description="Helical" evidence="9">
    <location>
        <begin position="528"/>
        <end position="548"/>
    </location>
</feature>
<feature type="transmembrane region" description="Helical" evidence="9">
    <location>
        <begin position="336"/>
        <end position="353"/>
    </location>
</feature>
<keyword evidence="6 9" id="KW-1133">Transmembrane helix</keyword>
<feature type="region of interest" description="Disordered" evidence="8">
    <location>
        <begin position="815"/>
        <end position="841"/>
    </location>
</feature>
<dbReference type="GO" id="GO:0042910">
    <property type="term" value="F:xenobiotic transmembrane transporter activity"/>
    <property type="evidence" value="ECO:0007669"/>
    <property type="project" value="TreeGrafter"/>
</dbReference>
<feature type="transmembrane region" description="Helical" evidence="9">
    <location>
        <begin position="920"/>
        <end position="938"/>
    </location>
</feature>
<dbReference type="Gene3D" id="3.30.2090.10">
    <property type="entry name" value="Multidrug efflux transporter AcrB TolC docking domain, DN and DC subdomains"/>
    <property type="match status" value="3"/>
</dbReference>
<gene>
    <name evidence="10" type="ORF">H7849_06385</name>
</gene>
<dbReference type="SUPFAM" id="SSF82714">
    <property type="entry name" value="Multidrug efflux transporter AcrB TolC docking domain, DN and DC subdomains"/>
    <property type="match status" value="2"/>
</dbReference>
<keyword evidence="7 9" id="KW-0472">Membrane</keyword>
<keyword evidence="2" id="KW-0813">Transport</keyword>
<dbReference type="SUPFAM" id="SSF82693">
    <property type="entry name" value="Multidrug efflux transporter AcrB pore domain, PN1, PN2, PC1 and PC2 subdomains"/>
    <property type="match status" value="3"/>
</dbReference>
<proteinExistence type="predicted"/>
<dbReference type="RefSeq" id="WP_186745092.1">
    <property type="nucleotide sequence ID" value="NZ_CP060394.1"/>
</dbReference>
<keyword evidence="3" id="KW-1003">Cell membrane</keyword>
<dbReference type="GO" id="GO:0005886">
    <property type="term" value="C:plasma membrane"/>
    <property type="evidence" value="ECO:0007669"/>
    <property type="project" value="UniProtKB-SubCell"/>
</dbReference>
<accession>A0A7G8BLZ8</accession>
<name>A0A7G8BLZ8_9BACT</name>
<dbReference type="FunFam" id="1.20.1640.10:FF:000001">
    <property type="entry name" value="Efflux pump membrane transporter"/>
    <property type="match status" value="1"/>
</dbReference>
<dbReference type="PRINTS" id="PR00702">
    <property type="entry name" value="ACRIFLAVINRP"/>
</dbReference>
<evidence type="ECO:0000313" key="11">
    <source>
        <dbReference type="Proteomes" id="UP000515312"/>
    </source>
</evidence>
<evidence type="ECO:0000256" key="1">
    <source>
        <dbReference type="ARBA" id="ARBA00004429"/>
    </source>
</evidence>
<dbReference type="EMBL" id="CP060394">
    <property type="protein sequence ID" value="QNI33568.1"/>
    <property type="molecule type" value="Genomic_DNA"/>
</dbReference>
<dbReference type="PANTHER" id="PTHR32063">
    <property type="match status" value="1"/>
</dbReference>
<feature type="transmembrane region" description="Helical" evidence="9">
    <location>
        <begin position="1049"/>
        <end position="1075"/>
    </location>
</feature>
<keyword evidence="5 9" id="KW-0812">Transmembrane</keyword>
<dbReference type="InterPro" id="IPR001036">
    <property type="entry name" value="Acrflvin-R"/>
</dbReference>
<sequence length="1103" mass="118166">MNPSRPFIMRPVATALLMAAILLVGLVAFTQLPVSALPEVDYPTIQVLTFYPGASPQVMATTVTAPLERQFGELQGLSQMTSTSSGGSSIIVLQFNLSLNIDVAEEEVQSAINAAQSLLPSVLPAPPVYSKTNPADAPVLTLAITSKSIPLPQVEDLVDTRLAPKISQLSGVGLVSISGGQKPAVRIQVNPGQLSSYGVNLEDVRTALTQTSVNGAKGNFDGPRQDYQIDANDQLRTSDDYKNVVVAFRNGAPVFLKDVASIVNGVENSKQAAWMNQTPAVILNVQRQPGANTITVVKSIKKLLPQLQANLPVGIDVTTLTDLTVPIQASVDDVEFEMMLTIALVVMVIFLFLRSLSATIIPSVAVPLSLVGTFGAMYVLGYSLDNLSLMALTISTGFVVDDAIVMIENISRYLEEGLNPMEAALKGAGQIGFTIVSLTVSLIAVLIPLLFMGDVVGRLFREFAVTLAVTIVISAVVSLTLTPMMCSRILRHNPEAQQGRLYRASERAFERMIAFYGRTLKVVLRYQTLTLLVALATLVLTVLLYIAIPKGFFPVQDTGVIQGISQAPQSISFQAMSEQQQQLAKIILTDPAVESLSSFIGADGTNTTLNSGRFSINLKPLKQRDGNASDIIRRLQKKLSDIHSVKLYMQPVQNITVDDRVSRTQYQYTLEDPDINELNDWTNRFVTKLKKLPQLEDVATDQQTGAAAVSLMIDRVTASRLGIAPATIDNTLYDAFGQRQISTMYTQLNQYHVILEAQPDFQQHPGQLSNIYVQSGASNGTSGPGAATSFASSASVSAGSNATTTSVLYTPSSNALAPPSRVLTPTSTTTSNTASSSSGASAIPLSSFSSYATTTEDLSINHQGQFPSVTISFNLAPDASLGDAITAIDKTAADMRFPASLQYDFQGTAASFKNSLSNEALLILAALVTVYIVLGVLYESFIHPITILSTLPSAGVGALLALMIFKQDLSVVAIIGIILLIGIVKKNGIMIVDFALEAEREHGMDSTEAIYQASLLRFRPIMMTTMAALLGGIPLAFGSGIGSEIRRPLGIAMVGGLLLSQILTLYTTPVIYIFFDRLGERLIGRRAAKKSEKPSPEPAESEV</sequence>
<feature type="transmembrane region" description="Helical" evidence="9">
    <location>
        <begin position="360"/>
        <end position="381"/>
    </location>
</feature>
<evidence type="ECO:0000256" key="3">
    <source>
        <dbReference type="ARBA" id="ARBA00022475"/>
    </source>
</evidence>
<feature type="transmembrane region" description="Helical" evidence="9">
    <location>
        <begin position="463"/>
        <end position="482"/>
    </location>
</feature>
<evidence type="ECO:0000256" key="4">
    <source>
        <dbReference type="ARBA" id="ARBA00022519"/>
    </source>
</evidence>
<dbReference type="Pfam" id="PF00873">
    <property type="entry name" value="ACR_tran"/>
    <property type="match status" value="2"/>
</dbReference>
<feature type="transmembrane region" description="Helical" evidence="9">
    <location>
        <begin position="428"/>
        <end position="451"/>
    </location>
</feature>
<reference evidence="10 11" key="1">
    <citation type="submission" date="2020-08" db="EMBL/GenBank/DDBJ databases">
        <title>Edaphobacter telluris sp. nov. and Acidobacterium dinghuensis sp. nov., two acidobacteria isolated from forest soil.</title>
        <authorList>
            <person name="Fu J."/>
            <person name="Qiu L."/>
        </authorList>
    </citation>
    <scope>NUCLEOTIDE SEQUENCE [LARGE SCALE GENOMIC DNA]</scope>
    <source>
        <strain evidence="10">4Y35</strain>
    </source>
</reference>
<evidence type="ECO:0000256" key="6">
    <source>
        <dbReference type="ARBA" id="ARBA00022989"/>
    </source>
</evidence>
<evidence type="ECO:0000256" key="8">
    <source>
        <dbReference type="SAM" id="MobiDB-lite"/>
    </source>
</evidence>
<evidence type="ECO:0000256" key="9">
    <source>
        <dbReference type="SAM" id="Phobius"/>
    </source>
</evidence>
<dbReference type="InterPro" id="IPR027463">
    <property type="entry name" value="AcrB_DN_DC_subdom"/>
</dbReference>
<organism evidence="10 11">
    <name type="scientific">Alloacidobacterium dinghuense</name>
    <dbReference type="NCBI Taxonomy" id="2763107"/>
    <lineage>
        <taxon>Bacteria</taxon>
        <taxon>Pseudomonadati</taxon>
        <taxon>Acidobacteriota</taxon>
        <taxon>Terriglobia</taxon>
        <taxon>Terriglobales</taxon>
        <taxon>Acidobacteriaceae</taxon>
        <taxon>Alloacidobacterium</taxon>
    </lineage>
</organism>
<comment type="subcellular location">
    <subcellularLocation>
        <location evidence="1">Cell inner membrane</location>
        <topology evidence="1">Multi-pass membrane protein</topology>
    </subcellularLocation>
</comment>
<dbReference type="Gene3D" id="3.30.70.1440">
    <property type="entry name" value="Multidrug efflux transporter AcrB pore domain"/>
    <property type="match status" value="2"/>
</dbReference>
<evidence type="ECO:0000256" key="7">
    <source>
        <dbReference type="ARBA" id="ARBA00023136"/>
    </source>
</evidence>
<evidence type="ECO:0000256" key="5">
    <source>
        <dbReference type="ARBA" id="ARBA00022692"/>
    </source>
</evidence>